<evidence type="ECO:0000259" key="8">
    <source>
        <dbReference type="SMART" id="SM01115"/>
    </source>
</evidence>
<dbReference type="CDD" id="cd21373">
    <property type="entry name" value="cwf21_SRRM2-like"/>
    <property type="match status" value="1"/>
</dbReference>
<dbReference type="GO" id="GO:0005681">
    <property type="term" value="C:spliceosomal complex"/>
    <property type="evidence" value="ECO:0007669"/>
    <property type="project" value="UniProtKB-KW"/>
</dbReference>
<keyword evidence="5" id="KW-0508">mRNA splicing</keyword>
<dbReference type="InterPro" id="IPR051372">
    <property type="entry name" value="CWC21"/>
</dbReference>
<evidence type="ECO:0000313" key="9">
    <source>
        <dbReference type="EMBL" id="PWN42248.1"/>
    </source>
</evidence>
<dbReference type="EMBL" id="KZ819382">
    <property type="protein sequence ID" value="PWN42248.1"/>
    <property type="molecule type" value="Genomic_DNA"/>
</dbReference>
<accession>A0A316VZB3</accession>
<dbReference type="AlphaFoldDB" id="A0A316VZB3"/>
<dbReference type="FunCoup" id="A0A316VZB3">
    <property type="interactions" value="48"/>
</dbReference>
<dbReference type="OrthoDB" id="10267305at2759"/>
<dbReference type="PANTHER" id="PTHR36562:SF5">
    <property type="entry name" value="SERINE_ARGININE REPETITIVE MATRIX 2"/>
    <property type="match status" value="1"/>
</dbReference>
<sequence>MYNGVGLKTARGSGTNGYVQKNLSALSNGRERSLRDRRDDRDWSDAPSRKPDAGILEHERKRKVELQCLELQVELEDKGLSEEDIERQVSDLRTSLLRNLSVAPTRAEAKQLRPSDVHKLQAAKEVESSKFQRALGVSADYREGDAFNPEVQERRKLERIEERKRRDEERVRVAAEREAAYKAARAAREKEEQDRRDFQNELDRKRSRDDPKSPPDRIS</sequence>
<evidence type="ECO:0000256" key="5">
    <source>
        <dbReference type="ARBA" id="ARBA00023187"/>
    </source>
</evidence>
<protein>
    <submittedName>
        <fullName evidence="9">Cwf21-domain-containing protein</fullName>
    </submittedName>
</protein>
<keyword evidence="3" id="KW-0507">mRNA processing</keyword>
<dbReference type="InParanoid" id="A0A316VZB3"/>
<dbReference type="Proteomes" id="UP000245783">
    <property type="component" value="Unassembled WGS sequence"/>
</dbReference>
<keyword evidence="4" id="KW-0747">Spliceosome</keyword>
<dbReference type="GO" id="GO:0006397">
    <property type="term" value="P:mRNA processing"/>
    <property type="evidence" value="ECO:0007669"/>
    <property type="project" value="UniProtKB-KW"/>
</dbReference>
<dbReference type="SMART" id="SM01115">
    <property type="entry name" value="cwf21"/>
    <property type="match status" value="1"/>
</dbReference>
<evidence type="ECO:0000313" key="10">
    <source>
        <dbReference type="Proteomes" id="UP000245783"/>
    </source>
</evidence>
<evidence type="ECO:0000256" key="2">
    <source>
        <dbReference type="ARBA" id="ARBA00005954"/>
    </source>
</evidence>
<reference evidence="9 10" key="1">
    <citation type="journal article" date="2018" name="Mol. Biol. Evol.">
        <title>Broad Genomic Sampling Reveals a Smut Pathogenic Ancestry of the Fungal Clade Ustilaginomycotina.</title>
        <authorList>
            <person name="Kijpornyongpan T."/>
            <person name="Mondo S.J."/>
            <person name="Barry K."/>
            <person name="Sandor L."/>
            <person name="Lee J."/>
            <person name="Lipzen A."/>
            <person name="Pangilinan J."/>
            <person name="LaButti K."/>
            <person name="Hainaut M."/>
            <person name="Henrissat B."/>
            <person name="Grigoriev I.V."/>
            <person name="Spatafora J.W."/>
            <person name="Aime M.C."/>
        </authorList>
    </citation>
    <scope>NUCLEOTIDE SEQUENCE [LARGE SCALE GENOMIC DNA]</scope>
    <source>
        <strain evidence="9 10">MCA 4658</strain>
    </source>
</reference>
<dbReference type="RefSeq" id="XP_025369408.1">
    <property type="nucleotide sequence ID" value="XM_025515418.1"/>
</dbReference>
<evidence type="ECO:0000256" key="4">
    <source>
        <dbReference type="ARBA" id="ARBA00022728"/>
    </source>
</evidence>
<feature type="region of interest" description="Disordered" evidence="7">
    <location>
        <begin position="1"/>
        <end position="57"/>
    </location>
</feature>
<feature type="domain" description="CWF21" evidence="8">
    <location>
        <begin position="56"/>
        <end position="101"/>
    </location>
</feature>
<evidence type="ECO:0000256" key="1">
    <source>
        <dbReference type="ARBA" id="ARBA00004123"/>
    </source>
</evidence>
<proteinExistence type="inferred from homology"/>
<organism evidence="9 10">
    <name type="scientific">Ceraceosorus guamensis</name>
    <dbReference type="NCBI Taxonomy" id="1522189"/>
    <lineage>
        <taxon>Eukaryota</taxon>
        <taxon>Fungi</taxon>
        <taxon>Dikarya</taxon>
        <taxon>Basidiomycota</taxon>
        <taxon>Ustilaginomycotina</taxon>
        <taxon>Exobasidiomycetes</taxon>
        <taxon>Ceraceosorales</taxon>
        <taxon>Ceraceosoraceae</taxon>
        <taxon>Ceraceosorus</taxon>
    </lineage>
</organism>
<evidence type="ECO:0000256" key="3">
    <source>
        <dbReference type="ARBA" id="ARBA00022664"/>
    </source>
</evidence>
<dbReference type="GO" id="GO:0008380">
    <property type="term" value="P:RNA splicing"/>
    <property type="evidence" value="ECO:0007669"/>
    <property type="project" value="UniProtKB-KW"/>
</dbReference>
<keyword evidence="10" id="KW-1185">Reference proteome</keyword>
<feature type="region of interest" description="Disordered" evidence="7">
    <location>
        <begin position="161"/>
        <end position="219"/>
    </location>
</feature>
<dbReference type="InterPro" id="IPR013170">
    <property type="entry name" value="mRNA_splic_Cwf21_dom"/>
</dbReference>
<dbReference type="PANTHER" id="PTHR36562">
    <property type="entry name" value="SERINE/ARGININE REPETITIVE MATRIX 2"/>
    <property type="match status" value="1"/>
</dbReference>
<dbReference type="GeneID" id="37037288"/>
<dbReference type="Pfam" id="PF08312">
    <property type="entry name" value="cwf21"/>
    <property type="match status" value="1"/>
</dbReference>
<gene>
    <name evidence="9" type="ORF">IE81DRAFT_334617</name>
</gene>
<feature type="compositionally biased region" description="Basic and acidic residues" evidence="7">
    <location>
        <begin position="29"/>
        <end position="57"/>
    </location>
</feature>
<evidence type="ECO:0000256" key="7">
    <source>
        <dbReference type="SAM" id="MobiDB-lite"/>
    </source>
</evidence>
<evidence type="ECO:0000256" key="6">
    <source>
        <dbReference type="ARBA" id="ARBA00023242"/>
    </source>
</evidence>
<comment type="subcellular location">
    <subcellularLocation>
        <location evidence="1">Nucleus</location>
    </subcellularLocation>
</comment>
<keyword evidence="6" id="KW-0539">Nucleus</keyword>
<dbReference type="Gene3D" id="6.10.140.420">
    <property type="match status" value="1"/>
</dbReference>
<dbReference type="STRING" id="1522189.A0A316VZB3"/>
<feature type="compositionally biased region" description="Polar residues" evidence="7">
    <location>
        <begin position="12"/>
        <end position="27"/>
    </location>
</feature>
<comment type="similarity">
    <text evidence="2">Belongs to the CWC21 family.</text>
</comment>
<name>A0A316VZB3_9BASI</name>